<dbReference type="GO" id="GO:0003676">
    <property type="term" value="F:nucleic acid binding"/>
    <property type="evidence" value="ECO:0007669"/>
    <property type="project" value="InterPro"/>
</dbReference>
<dbReference type="GO" id="GO:0008270">
    <property type="term" value="F:zinc ion binding"/>
    <property type="evidence" value="ECO:0007669"/>
    <property type="project" value="InterPro"/>
</dbReference>
<keyword evidence="3" id="KW-1185">Reference proteome</keyword>
<organism evidence="2 3">
    <name type="scientific">Gigaspora margarita</name>
    <dbReference type="NCBI Taxonomy" id="4874"/>
    <lineage>
        <taxon>Eukaryota</taxon>
        <taxon>Fungi</taxon>
        <taxon>Fungi incertae sedis</taxon>
        <taxon>Mucoromycota</taxon>
        <taxon>Glomeromycotina</taxon>
        <taxon>Glomeromycetes</taxon>
        <taxon>Diversisporales</taxon>
        <taxon>Gigasporaceae</taxon>
        <taxon>Gigaspora</taxon>
    </lineage>
</organism>
<feature type="region of interest" description="Disordered" evidence="1">
    <location>
        <begin position="1"/>
        <end position="22"/>
    </location>
</feature>
<feature type="region of interest" description="Disordered" evidence="1">
    <location>
        <begin position="44"/>
        <end position="161"/>
    </location>
</feature>
<evidence type="ECO:0000313" key="2">
    <source>
        <dbReference type="EMBL" id="KAF0346282.1"/>
    </source>
</evidence>
<dbReference type="OrthoDB" id="437973at2759"/>
<feature type="compositionally biased region" description="Low complexity" evidence="1">
    <location>
        <begin position="96"/>
        <end position="151"/>
    </location>
</feature>
<evidence type="ECO:0000256" key="1">
    <source>
        <dbReference type="SAM" id="MobiDB-lite"/>
    </source>
</evidence>
<feature type="compositionally biased region" description="Polar residues" evidence="1">
    <location>
        <begin position="13"/>
        <end position="22"/>
    </location>
</feature>
<feature type="compositionally biased region" description="Basic and acidic residues" evidence="1">
    <location>
        <begin position="68"/>
        <end position="86"/>
    </location>
</feature>
<dbReference type="EMBL" id="WTPW01003318">
    <property type="protein sequence ID" value="KAF0346282.1"/>
    <property type="molecule type" value="Genomic_DNA"/>
</dbReference>
<dbReference type="InterPro" id="IPR039715">
    <property type="entry name" value="ZCCHC10"/>
</dbReference>
<dbReference type="PANTHER" id="PTHR13491">
    <property type="entry name" value="ZCCHC10 PROTEIN"/>
    <property type="match status" value="1"/>
</dbReference>
<gene>
    <name evidence="2" type="ORF">F8M41_015720</name>
</gene>
<reference evidence="2 3" key="1">
    <citation type="journal article" date="2019" name="Environ. Microbiol.">
        <title>At the nexus of three kingdoms: the genome of the mycorrhizal fungus Gigaspora margarita provides insights into plant, endobacterial and fungal interactions.</title>
        <authorList>
            <person name="Venice F."/>
            <person name="Ghignone S."/>
            <person name="Salvioli di Fossalunga A."/>
            <person name="Amselem J."/>
            <person name="Novero M."/>
            <person name="Xianan X."/>
            <person name="Sedzielewska Toro K."/>
            <person name="Morin E."/>
            <person name="Lipzen A."/>
            <person name="Grigoriev I.V."/>
            <person name="Henrissat B."/>
            <person name="Martin F.M."/>
            <person name="Bonfante P."/>
        </authorList>
    </citation>
    <scope>NUCLEOTIDE SEQUENCE [LARGE SCALE GENOMIC DNA]</scope>
    <source>
        <strain evidence="2 3">BEG34</strain>
    </source>
</reference>
<dbReference type="SUPFAM" id="SSF57756">
    <property type="entry name" value="Retrovirus zinc finger-like domains"/>
    <property type="match status" value="1"/>
</dbReference>
<accession>A0A8H3WVB4</accession>
<name>A0A8H3WVB4_GIGMA</name>
<evidence type="ECO:0000313" key="3">
    <source>
        <dbReference type="Proteomes" id="UP000439903"/>
    </source>
</evidence>
<sequence length="161" mass="17579">MNKASFPGRRYPTSGTKASPKTQCQKCLEYGHWTYECKNERVYKSRPTRTQQLTKPLKPVSVELPDELGIKKEVPEKLEKPVDVKESKRKKRRKTGSSSSSSSNSSSSDSSSGSSTDSSSLSSGSESDSGSSSSSSESSDSSSRSVSSDSSYSRKRKRRGR</sequence>
<dbReference type="Pfam" id="PF13917">
    <property type="entry name" value="zf-CCHC_3"/>
    <property type="match status" value="1"/>
</dbReference>
<dbReference type="InterPro" id="IPR036875">
    <property type="entry name" value="Znf_CCHC_sf"/>
</dbReference>
<protein>
    <submittedName>
        <fullName evidence="2">Zinc knuckle-domain-containing protein</fullName>
    </submittedName>
</protein>
<dbReference type="Proteomes" id="UP000439903">
    <property type="component" value="Unassembled WGS sequence"/>
</dbReference>
<dbReference type="PANTHER" id="PTHR13491:SF0">
    <property type="entry name" value="ZINC FINGER CCHC DOMAIN-CONTAINING PROTEIN 10"/>
    <property type="match status" value="1"/>
</dbReference>
<dbReference type="AlphaFoldDB" id="A0A8H3WVB4"/>
<comment type="caution">
    <text evidence="2">The sequence shown here is derived from an EMBL/GenBank/DDBJ whole genome shotgun (WGS) entry which is preliminary data.</text>
</comment>
<proteinExistence type="predicted"/>